<reference evidence="1 2" key="2">
    <citation type="journal article" date="2010" name="Stand. Genomic Sci.">
        <title>Complete genome sequence of Kribbella flavida type strain (IFO 14399).</title>
        <authorList>
            <person name="Pukall R."/>
            <person name="Lapidus A."/>
            <person name="Glavina Del Rio T."/>
            <person name="Copeland A."/>
            <person name="Tice H."/>
            <person name="Cheng J.-F."/>
            <person name="Lucas S."/>
            <person name="Chen F."/>
            <person name="Nolan M."/>
            <person name="LaButti K."/>
            <person name="Pati A."/>
            <person name="Ivanova N."/>
            <person name="Mavrommatis K."/>
            <person name="Mikhailova N."/>
            <person name="Pitluck S."/>
            <person name="Bruce D."/>
            <person name="Goodwin L."/>
            <person name="Land M."/>
            <person name="Hauser L."/>
            <person name="Chang Y.-J."/>
            <person name="Jeffries C.D."/>
            <person name="Chen A."/>
            <person name="Palaniappan K."/>
            <person name="Chain P."/>
            <person name="Rohde M."/>
            <person name="Goeker M."/>
            <person name="Bristow J."/>
            <person name="Eisen J.A."/>
            <person name="Markowitz V."/>
            <person name="Hugenholtz P."/>
            <person name="Kyrpides N.C."/>
            <person name="Klenk H.-P."/>
            <person name="Brettin T."/>
        </authorList>
    </citation>
    <scope>NUCLEOTIDE SEQUENCE [LARGE SCALE GENOMIC DNA]</scope>
    <source>
        <strain evidence="2">DSM 17836 / JCM 10339 / NBRC 14399</strain>
    </source>
</reference>
<keyword evidence="2" id="KW-1185">Reference proteome</keyword>
<dbReference type="AlphaFoldDB" id="D2Q2S2"/>
<evidence type="ECO:0008006" key="3">
    <source>
        <dbReference type="Google" id="ProtNLM"/>
    </source>
</evidence>
<dbReference type="InterPro" id="IPR019587">
    <property type="entry name" value="Polyketide_cyclase/dehydratase"/>
</dbReference>
<dbReference type="STRING" id="479435.Kfla_1149"/>
<evidence type="ECO:0000313" key="1">
    <source>
        <dbReference type="EMBL" id="ADB30253.1"/>
    </source>
</evidence>
<dbReference type="KEGG" id="kfl:Kfla_1149"/>
<proteinExistence type="predicted"/>
<dbReference type="Proteomes" id="UP000007967">
    <property type="component" value="Chromosome"/>
</dbReference>
<dbReference type="Gene3D" id="3.30.530.20">
    <property type="match status" value="1"/>
</dbReference>
<organism evidence="1 2">
    <name type="scientific">Kribbella flavida (strain DSM 17836 / JCM 10339 / NBRC 14399)</name>
    <dbReference type="NCBI Taxonomy" id="479435"/>
    <lineage>
        <taxon>Bacteria</taxon>
        <taxon>Bacillati</taxon>
        <taxon>Actinomycetota</taxon>
        <taxon>Actinomycetes</taxon>
        <taxon>Propionibacteriales</taxon>
        <taxon>Kribbellaceae</taxon>
        <taxon>Kribbella</taxon>
    </lineage>
</organism>
<dbReference type="Pfam" id="PF10604">
    <property type="entry name" value="Polyketide_cyc2"/>
    <property type="match status" value="1"/>
</dbReference>
<dbReference type="HOGENOM" id="CLU_069867_5_1_11"/>
<dbReference type="OrthoDB" id="4618973at2"/>
<dbReference type="RefSeq" id="WP_012918809.1">
    <property type="nucleotide sequence ID" value="NC_013729.1"/>
</dbReference>
<dbReference type="EMBL" id="CP001736">
    <property type="protein sequence ID" value="ADB30253.1"/>
    <property type="molecule type" value="Genomic_DNA"/>
</dbReference>
<gene>
    <name evidence="1" type="ordered locus">Kfla_1149</name>
</gene>
<protein>
    <recommendedName>
        <fullName evidence="3">Shy6-polyketide cyclase</fullName>
    </recommendedName>
</protein>
<dbReference type="eggNOG" id="COG3832">
    <property type="taxonomic scope" value="Bacteria"/>
</dbReference>
<name>D2Q2S2_KRIFD</name>
<evidence type="ECO:0000313" key="2">
    <source>
        <dbReference type="Proteomes" id="UP000007967"/>
    </source>
</evidence>
<dbReference type="InterPro" id="IPR023393">
    <property type="entry name" value="START-like_dom_sf"/>
</dbReference>
<reference evidence="2" key="1">
    <citation type="submission" date="2009-09" db="EMBL/GenBank/DDBJ databases">
        <title>The complete genome of Kribbella flavida DSM 17836.</title>
        <authorList>
            <consortium name="US DOE Joint Genome Institute (JGI-PGF)"/>
            <person name="Lucas S."/>
            <person name="Copeland A."/>
            <person name="Lapidus A."/>
            <person name="Glavina del Rio T."/>
            <person name="Dalin E."/>
            <person name="Tice H."/>
            <person name="Bruce D."/>
            <person name="Goodwin L."/>
            <person name="Pitluck S."/>
            <person name="Kyrpides N."/>
            <person name="Mavromatis K."/>
            <person name="Ivanova N."/>
            <person name="Saunders E."/>
            <person name="Brettin T."/>
            <person name="Detter J.C."/>
            <person name="Han C."/>
            <person name="Larimer F."/>
            <person name="Land M."/>
            <person name="Hauser L."/>
            <person name="Markowitz V."/>
            <person name="Cheng J.-F."/>
            <person name="Hugenholtz P."/>
            <person name="Woyke T."/>
            <person name="Wu D."/>
            <person name="Pukall R."/>
            <person name="Klenk H.-P."/>
            <person name="Eisen J.A."/>
        </authorList>
    </citation>
    <scope>NUCLEOTIDE SEQUENCE [LARGE SCALE GENOMIC DNA]</scope>
    <source>
        <strain evidence="2">DSM 17836 / JCM 10339 / NBRC 14399</strain>
    </source>
</reference>
<sequence>MTTFPTQIDLTAPVVVRLSIEIAAPLERVWQLHTDVNRWADWQTDIATAVTDAPLAPGVSFRWTTHHLDIVSTVYAVEPPQRILWGGPAHGITGIHQWTFEQAGGITTVRTEDSWAGEPVLTDIDGMRKALTASLEAWLDRLKATAEGLQPSPTTPTS</sequence>
<accession>D2Q2S2</accession>
<dbReference type="SUPFAM" id="SSF55961">
    <property type="entry name" value="Bet v1-like"/>
    <property type="match status" value="1"/>
</dbReference>